<dbReference type="RefSeq" id="WP_055290508.1">
    <property type="nucleotide sequence ID" value="NZ_CP173382.1"/>
</dbReference>
<accession>A0A173ULJ2</accession>
<name>A0A173ULJ2_EUBRA</name>
<dbReference type="STRING" id="39490.ERS852448_02130"/>
<evidence type="ECO:0000313" key="1">
    <source>
        <dbReference type="EMBL" id="CUN15892.1"/>
    </source>
</evidence>
<organism evidence="1 2">
    <name type="scientific">Eubacterium ramulus</name>
    <dbReference type="NCBI Taxonomy" id="39490"/>
    <lineage>
        <taxon>Bacteria</taxon>
        <taxon>Bacillati</taxon>
        <taxon>Bacillota</taxon>
        <taxon>Clostridia</taxon>
        <taxon>Eubacteriales</taxon>
        <taxon>Eubacteriaceae</taxon>
        <taxon>Eubacterium</taxon>
    </lineage>
</organism>
<dbReference type="Proteomes" id="UP000095492">
    <property type="component" value="Unassembled WGS sequence"/>
</dbReference>
<proteinExistence type="predicted"/>
<dbReference type="AlphaFoldDB" id="A0A173ULJ2"/>
<sequence>MRLIDADKLLTHLNDCALSASPGSGSLKDRMIAKAEYDTIQNCMKAVKEQPTAYDVENMISEVEVKMKAMWYFLDCHSAQCDNESGGDCSYCKKDFYDEIDKIVEQLKNELSNH</sequence>
<reference evidence="1 2" key="1">
    <citation type="submission" date="2015-09" db="EMBL/GenBank/DDBJ databases">
        <authorList>
            <consortium name="Pathogen Informatics"/>
        </authorList>
    </citation>
    <scope>NUCLEOTIDE SEQUENCE [LARGE SCALE GENOMIC DNA]</scope>
    <source>
        <strain evidence="1 2">2789STDY5608891</strain>
    </source>
</reference>
<gene>
    <name evidence="1" type="ORF">ERS852448_02130</name>
</gene>
<dbReference type="EMBL" id="CYYA01000015">
    <property type="protein sequence ID" value="CUN15892.1"/>
    <property type="molecule type" value="Genomic_DNA"/>
</dbReference>
<dbReference type="OrthoDB" id="2088244at2"/>
<evidence type="ECO:0000313" key="2">
    <source>
        <dbReference type="Proteomes" id="UP000095492"/>
    </source>
</evidence>
<dbReference type="GeneID" id="97391192"/>
<protein>
    <submittedName>
        <fullName evidence="1">Uncharacterized protein</fullName>
    </submittedName>
</protein>